<evidence type="ECO:0000256" key="4">
    <source>
        <dbReference type="PROSITE-ProRule" id="PRU00433"/>
    </source>
</evidence>
<accession>A0A150QMI8</accession>
<feature type="domain" description="Cytochrome c" evidence="5">
    <location>
        <begin position="1"/>
        <end position="78"/>
    </location>
</feature>
<dbReference type="InterPro" id="IPR009056">
    <property type="entry name" value="Cyt_c-like_dom"/>
</dbReference>
<proteinExistence type="predicted"/>
<dbReference type="GO" id="GO:0009055">
    <property type="term" value="F:electron transfer activity"/>
    <property type="evidence" value="ECO:0007669"/>
    <property type="project" value="InterPro"/>
</dbReference>
<dbReference type="EMBL" id="JEMA01000526">
    <property type="protein sequence ID" value="KYF68848.1"/>
    <property type="molecule type" value="Genomic_DNA"/>
</dbReference>
<dbReference type="PROSITE" id="PS51007">
    <property type="entry name" value="CYTC"/>
    <property type="match status" value="1"/>
</dbReference>
<name>A0A150QMI8_SORCE</name>
<dbReference type="SUPFAM" id="SSF46626">
    <property type="entry name" value="Cytochrome c"/>
    <property type="match status" value="1"/>
</dbReference>
<dbReference type="GO" id="GO:0020037">
    <property type="term" value="F:heme binding"/>
    <property type="evidence" value="ECO:0007669"/>
    <property type="project" value="InterPro"/>
</dbReference>
<sequence>MAGFDALQTNCITCHTKEKTDAVSRGGAPVTVNVDDPATVTAEAEEIYKRVEDGTMPVGSPLPDETVESIRVYLACEAL</sequence>
<evidence type="ECO:0000313" key="6">
    <source>
        <dbReference type="EMBL" id="KYF68848.1"/>
    </source>
</evidence>
<dbReference type="AlphaFoldDB" id="A0A150QMI8"/>
<reference evidence="6 7" key="1">
    <citation type="submission" date="2014-02" db="EMBL/GenBank/DDBJ databases">
        <title>The small core and large imbalanced accessory genome model reveals a collaborative survival strategy of Sorangium cellulosum strains in nature.</title>
        <authorList>
            <person name="Han K."/>
            <person name="Peng R."/>
            <person name="Blom J."/>
            <person name="Li Y.-Z."/>
        </authorList>
    </citation>
    <scope>NUCLEOTIDE SEQUENCE [LARGE SCALE GENOMIC DNA]</scope>
    <source>
        <strain evidence="6 7">So0008-312</strain>
    </source>
</reference>
<keyword evidence="1 4" id="KW-0349">Heme</keyword>
<evidence type="ECO:0000256" key="1">
    <source>
        <dbReference type="ARBA" id="ARBA00022617"/>
    </source>
</evidence>
<dbReference type="InterPro" id="IPR036909">
    <property type="entry name" value="Cyt_c-like_dom_sf"/>
</dbReference>
<evidence type="ECO:0000259" key="5">
    <source>
        <dbReference type="PROSITE" id="PS51007"/>
    </source>
</evidence>
<keyword evidence="2 4" id="KW-0479">Metal-binding</keyword>
<evidence type="ECO:0000256" key="2">
    <source>
        <dbReference type="ARBA" id="ARBA00022723"/>
    </source>
</evidence>
<keyword evidence="3 4" id="KW-0408">Iron</keyword>
<organism evidence="6 7">
    <name type="scientific">Sorangium cellulosum</name>
    <name type="common">Polyangium cellulosum</name>
    <dbReference type="NCBI Taxonomy" id="56"/>
    <lineage>
        <taxon>Bacteria</taxon>
        <taxon>Pseudomonadati</taxon>
        <taxon>Myxococcota</taxon>
        <taxon>Polyangia</taxon>
        <taxon>Polyangiales</taxon>
        <taxon>Polyangiaceae</taxon>
        <taxon>Sorangium</taxon>
    </lineage>
</organism>
<evidence type="ECO:0000313" key="7">
    <source>
        <dbReference type="Proteomes" id="UP000075260"/>
    </source>
</evidence>
<evidence type="ECO:0000256" key="3">
    <source>
        <dbReference type="ARBA" id="ARBA00023004"/>
    </source>
</evidence>
<protein>
    <recommendedName>
        <fullName evidence="5">Cytochrome c domain-containing protein</fullName>
    </recommendedName>
</protein>
<dbReference type="GO" id="GO:0046872">
    <property type="term" value="F:metal ion binding"/>
    <property type="evidence" value="ECO:0007669"/>
    <property type="project" value="UniProtKB-KW"/>
</dbReference>
<comment type="caution">
    <text evidence="6">The sequence shown here is derived from an EMBL/GenBank/DDBJ whole genome shotgun (WGS) entry which is preliminary data.</text>
</comment>
<gene>
    <name evidence="6" type="ORF">BE15_44745</name>
</gene>
<dbReference type="Proteomes" id="UP000075260">
    <property type="component" value="Unassembled WGS sequence"/>
</dbReference>